<evidence type="ECO:0000313" key="1">
    <source>
        <dbReference type="EMBL" id="KAK8971253.1"/>
    </source>
</evidence>
<name>A0ABR2N547_9ASPA</name>
<dbReference type="Proteomes" id="UP001412067">
    <property type="component" value="Unassembled WGS sequence"/>
</dbReference>
<gene>
    <name evidence="1" type="ORF">KSP40_PGU014555</name>
</gene>
<sequence>MDGVRCRVVCEGGWSSAATGIAGAARRRRKLDAGEKAIETSGVLESWLFLVSASFDSTTRVTVIEDRKKSEYSEI</sequence>
<keyword evidence="2" id="KW-1185">Reference proteome</keyword>
<reference evidence="1 2" key="1">
    <citation type="journal article" date="2022" name="Nat. Plants">
        <title>Genomes of leafy and leafless Platanthera orchids illuminate the evolution of mycoheterotrophy.</title>
        <authorList>
            <person name="Li M.H."/>
            <person name="Liu K.W."/>
            <person name="Li Z."/>
            <person name="Lu H.C."/>
            <person name="Ye Q.L."/>
            <person name="Zhang D."/>
            <person name="Wang J.Y."/>
            <person name="Li Y.F."/>
            <person name="Zhong Z.M."/>
            <person name="Liu X."/>
            <person name="Yu X."/>
            <person name="Liu D.K."/>
            <person name="Tu X.D."/>
            <person name="Liu B."/>
            <person name="Hao Y."/>
            <person name="Liao X.Y."/>
            <person name="Jiang Y.T."/>
            <person name="Sun W.H."/>
            <person name="Chen J."/>
            <person name="Chen Y.Q."/>
            <person name="Ai Y."/>
            <person name="Zhai J.W."/>
            <person name="Wu S.S."/>
            <person name="Zhou Z."/>
            <person name="Hsiao Y.Y."/>
            <person name="Wu W.L."/>
            <person name="Chen Y.Y."/>
            <person name="Lin Y.F."/>
            <person name="Hsu J.L."/>
            <person name="Li C.Y."/>
            <person name="Wang Z.W."/>
            <person name="Zhao X."/>
            <person name="Zhong W.Y."/>
            <person name="Ma X.K."/>
            <person name="Ma L."/>
            <person name="Huang J."/>
            <person name="Chen G.Z."/>
            <person name="Huang M.Z."/>
            <person name="Huang L."/>
            <person name="Peng D.H."/>
            <person name="Luo Y.B."/>
            <person name="Zou S.Q."/>
            <person name="Chen S.P."/>
            <person name="Lan S."/>
            <person name="Tsai W.C."/>
            <person name="Van de Peer Y."/>
            <person name="Liu Z.J."/>
        </authorList>
    </citation>
    <scope>NUCLEOTIDE SEQUENCE [LARGE SCALE GENOMIC DNA]</scope>
    <source>
        <strain evidence="1">Lor288</strain>
    </source>
</reference>
<dbReference type="EMBL" id="JBBWWR010000001">
    <property type="protein sequence ID" value="KAK8971253.1"/>
    <property type="molecule type" value="Genomic_DNA"/>
</dbReference>
<organism evidence="1 2">
    <name type="scientific">Platanthera guangdongensis</name>
    <dbReference type="NCBI Taxonomy" id="2320717"/>
    <lineage>
        <taxon>Eukaryota</taxon>
        <taxon>Viridiplantae</taxon>
        <taxon>Streptophyta</taxon>
        <taxon>Embryophyta</taxon>
        <taxon>Tracheophyta</taxon>
        <taxon>Spermatophyta</taxon>
        <taxon>Magnoliopsida</taxon>
        <taxon>Liliopsida</taxon>
        <taxon>Asparagales</taxon>
        <taxon>Orchidaceae</taxon>
        <taxon>Orchidoideae</taxon>
        <taxon>Orchideae</taxon>
        <taxon>Orchidinae</taxon>
        <taxon>Platanthera</taxon>
    </lineage>
</organism>
<accession>A0ABR2N547</accession>
<evidence type="ECO:0000313" key="2">
    <source>
        <dbReference type="Proteomes" id="UP001412067"/>
    </source>
</evidence>
<comment type="caution">
    <text evidence="1">The sequence shown here is derived from an EMBL/GenBank/DDBJ whole genome shotgun (WGS) entry which is preliminary data.</text>
</comment>
<proteinExistence type="predicted"/>
<protein>
    <submittedName>
        <fullName evidence="1">Uncharacterized protein</fullName>
    </submittedName>
</protein>